<organism evidence="17 18">
    <name type="scientific">Woeseia oceani</name>
    <dbReference type="NCBI Taxonomy" id="1548547"/>
    <lineage>
        <taxon>Bacteria</taxon>
        <taxon>Pseudomonadati</taxon>
        <taxon>Pseudomonadota</taxon>
        <taxon>Gammaproteobacteria</taxon>
        <taxon>Woeseiales</taxon>
        <taxon>Woeseiaceae</taxon>
        <taxon>Woeseia</taxon>
    </lineage>
</organism>
<keyword evidence="7" id="KW-0408">Iron</keyword>
<keyword evidence="3 12" id="KW-1134">Transmembrane beta strand</keyword>
<feature type="signal peptide" evidence="14">
    <location>
        <begin position="1"/>
        <end position="27"/>
    </location>
</feature>
<keyword evidence="2 12" id="KW-0813">Transport</keyword>
<dbReference type="InterPro" id="IPR012910">
    <property type="entry name" value="Plug_dom"/>
</dbReference>
<dbReference type="GO" id="GO:0009279">
    <property type="term" value="C:cell outer membrane"/>
    <property type="evidence" value="ECO:0007669"/>
    <property type="project" value="UniProtKB-SubCell"/>
</dbReference>
<evidence type="ECO:0000256" key="5">
    <source>
        <dbReference type="ARBA" id="ARBA00022692"/>
    </source>
</evidence>
<evidence type="ECO:0000256" key="1">
    <source>
        <dbReference type="ARBA" id="ARBA00004571"/>
    </source>
</evidence>
<dbReference type="InterPro" id="IPR000531">
    <property type="entry name" value="Beta-barrel_TonB"/>
</dbReference>
<feature type="domain" description="TonB-dependent receptor plug" evidence="16">
    <location>
        <begin position="52"/>
        <end position="158"/>
    </location>
</feature>
<keyword evidence="10 12" id="KW-0472">Membrane</keyword>
<evidence type="ECO:0000256" key="9">
    <source>
        <dbReference type="ARBA" id="ARBA00023077"/>
    </source>
</evidence>
<dbReference type="AlphaFoldDB" id="A0A193LDE2"/>
<dbReference type="PROSITE" id="PS51257">
    <property type="entry name" value="PROKAR_LIPOPROTEIN"/>
    <property type="match status" value="1"/>
</dbReference>
<feature type="chain" id="PRO_5008260087" description="TonB-dependent receptor" evidence="14">
    <location>
        <begin position="28"/>
        <end position="811"/>
    </location>
</feature>
<evidence type="ECO:0000256" key="3">
    <source>
        <dbReference type="ARBA" id="ARBA00022452"/>
    </source>
</evidence>
<dbReference type="OrthoDB" id="7386960at2"/>
<dbReference type="KEGG" id="woc:BA177_04075"/>
<evidence type="ECO:0000313" key="18">
    <source>
        <dbReference type="Proteomes" id="UP000092695"/>
    </source>
</evidence>
<evidence type="ECO:0000259" key="16">
    <source>
        <dbReference type="Pfam" id="PF07715"/>
    </source>
</evidence>
<comment type="similarity">
    <text evidence="12 13">Belongs to the TonB-dependent receptor family.</text>
</comment>
<dbReference type="PANTHER" id="PTHR32552">
    <property type="entry name" value="FERRICHROME IRON RECEPTOR-RELATED"/>
    <property type="match status" value="1"/>
</dbReference>
<dbReference type="InterPro" id="IPR039426">
    <property type="entry name" value="TonB-dep_rcpt-like"/>
</dbReference>
<dbReference type="SUPFAM" id="SSF56935">
    <property type="entry name" value="Porins"/>
    <property type="match status" value="1"/>
</dbReference>
<evidence type="ECO:0000256" key="8">
    <source>
        <dbReference type="ARBA" id="ARBA00023065"/>
    </source>
</evidence>
<reference evidence="17 18" key="1">
    <citation type="submission" date="2016-06" db="EMBL/GenBank/DDBJ databases">
        <title>Complete genome sequence of a deep-branching marine Gamma Proteobacterium Woeseia oceani type strain XK5.</title>
        <authorList>
            <person name="Mu D."/>
            <person name="Du Z."/>
        </authorList>
    </citation>
    <scope>NUCLEOTIDE SEQUENCE [LARGE SCALE GENOMIC DNA]</scope>
    <source>
        <strain evidence="17 18">XK5</strain>
    </source>
</reference>
<protein>
    <recommendedName>
        <fullName evidence="19">TonB-dependent receptor</fullName>
    </recommendedName>
</protein>
<dbReference type="Gene3D" id="2.40.170.20">
    <property type="entry name" value="TonB-dependent receptor, beta-barrel domain"/>
    <property type="match status" value="1"/>
</dbReference>
<accession>A0A193LDE2</accession>
<evidence type="ECO:0000256" key="6">
    <source>
        <dbReference type="ARBA" id="ARBA00022729"/>
    </source>
</evidence>
<evidence type="ECO:0000256" key="10">
    <source>
        <dbReference type="ARBA" id="ARBA00023136"/>
    </source>
</evidence>
<evidence type="ECO:0000256" key="4">
    <source>
        <dbReference type="ARBA" id="ARBA00022496"/>
    </source>
</evidence>
<sequence>MFVKQSSLGRTCAVAIAVALSCGGAVAQETKDGANSLEEIVVTGTSSSTRTKLESSVAITTMDAEALAREDAFSTADILEVVPGLWVEDSGGEISNNVAPRGLGGGAAFRFISIQEDGLPVSYDNDHVDTQQRQDITISRMEAIRGGTAGILTTNGPGSIVNFITRKGTEDPEGSLRFTVSDYGTRRTDLFYGAPVDDDGKWLLGIGGYYRTSDGIRDVGFTADRGGQLRASLTRKLDDGELTFTVKNINDHNTFYLPIPVNNPDSDPSSIPGIDASSGTLLGIGTSRITHRTPEGVGQTNMEDGYHTKLNSFGVNFRKEIDSNWSLDIAARQTTWHLNANGIFPWGLQDGAERLQEADVQAAVAAFGGASAAYRYTDSGVLVSDINNLNGNGLTTLGVAIDRDRRTEEFMSNIRLNHETDNNSLAFGVLFADKVLNGYNTKSSFILSDVKHNADLLDIVILDAAGEEVGTYTDNGVYSYGIWLDDATGDVKSTSLYINDEFQVNDKLRIDAGTRYEVAEFNASTGNTARQTLEGGNDNVWVNDTANWFDGSYSHRSREYKEWSFTAGANYKITDRFAVYGRWASSYQTTGVGSYGGLVEPVADLTFSEFGTRYFGDNVTVSLVLFNTVFENLGFGARNQATGLTEQITIETDTTGVEFEGEWNVADAFTIAFSGVFQDSEVLGIPAGDVNEAFNGNMVQRTPDTQVRLINTFHSPVGDFFLTAHYLSKRFADLGNTVELDAYHTLDLGWRYQVNDAITVQVKGTNLNNAIGLTEGNPRAGFVEGDDGVGGFFYARPINGRAFQATFQYDF</sequence>
<dbReference type="InterPro" id="IPR036942">
    <property type="entry name" value="Beta-barrel_TonB_sf"/>
</dbReference>
<gene>
    <name evidence="17" type="ORF">BA177_04075</name>
</gene>
<keyword evidence="8" id="KW-0406">Ion transport</keyword>
<dbReference type="Gene3D" id="2.170.130.10">
    <property type="entry name" value="TonB-dependent receptor, plug domain"/>
    <property type="match status" value="1"/>
</dbReference>
<evidence type="ECO:0008006" key="19">
    <source>
        <dbReference type="Google" id="ProtNLM"/>
    </source>
</evidence>
<dbReference type="PANTHER" id="PTHR32552:SF89">
    <property type="entry name" value="CATECHOLATE SIDEROPHORE RECEPTOR FIU"/>
    <property type="match status" value="1"/>
</dbReference>
<evidence type="ECO:0000256" key="14">
    <source>
        <dbReference type="SAM" id="SignalP"/>
    </source>
</evidence>
<feature type="domain" description="TonB-dependent receptor-like beta-barrel" evidence="15">
    <location>
        <begin position="303"/>
        <end position="767"/>
    </location>
</feature>
<evidence type="ECO:0000256" key="7">
    <source>
        <dbReference type="ARBA" id="ARBA00023004"/>
    </source>
</evidence>
<dbReference type="Proteomes" id="UP000092695">
    <property type="component" value="Chromosome"/>
</dbReference>
<keyword evidence="18" id="KW-1185">Reference proteome</keyword>
<evidence type="ECO:0000259" key="15">
    <source>
        <dbReference type="Pfam" id="PF00593"/>
    </source>
</evidence>
<evidence type="ECO:0000256" key="13">
    <source>
        <dbReference type="RuleBase" id="RU003357"/>
    </source>
</evidence>
<dbReference type="EMBL" id="CP016268">
    <property type="protein sequence ID" value="ANO50498.1"/>
    <property type="molecule type" value="Genomic_DNA"/>
</dbReference>
<evidence type="ECO:0000256" key="11">
    <source>
        <dbReference type="ARBA" id="ARBA00023237"/>
    </source>
</evidence>
<dbReference type="GO" id="GO:0015344">
    <property type="term" value="F:siderophore uptake transmembrane transporter activity"/>
    <property type="evidence" value="ECO:0007669"/>
    <property type="project" value="TreeGrafter"/>
</dbReference>
<dbReference type="PROSITE" id="PS52016">
    <property type="entry name" value="TONB_DEPENDENT_REC_3"/>
    <property type="match status" value="1"/>
</dbReference>
<keyword evidence="4" id="KW-0410">Iron transport</keyword>
<keyword evidence="6 14" id="KW-0732">Signal</keyword>
<dbReference type="Pfam" id="PF00593">
    <property type="entry name" value="TonB_dep_Rec_b-barrel"/>
    <property type="match status" value="1"/>
</dbReference>
<evidence type="ECO:0000256" key="2">
    <source>
        <dbReference type="ARBA" id="ARBA00022448"/>
    </source>
</evidence>
<dbReference type="STRING" id="1548547.BA177_04075"/>
<dbReference type="Pfam" id="PF07715">
    <property type="entry name" value="Plug"/>
    <property type="match status" value="1"/>
</dbReference>
<name>A0A193LDE2_9GAMM</name>
<keyword evidence="5 12" id="KW-0812">Transmembrane</keyword>
<keyword evidence="9 13" id="KW-0798">TonB box</keyword>
<dbReference type="InterPro" id="IPR037066">
    <property type="entry name" value="Plug_dom_sf"/>
</dbReference>
<evidence type="ECO:0000256" key="12">
    <source>
        <dbReference type="PROSITE-ProRule" id="PRU01360"/>
    </source>
</evidence>
<comment type="subcellular location">
    <subcellularLocation>
        <location evidence="1 12">Cell outer membrane</location>
        <topology evidence="1 12">Multi-pass membrane protein</topology>
    </subcellularLocation>
</comment>
<evidence type="ECO:0000313" key="17">
    <source>
        <dbReference type="EMBL" id="ANO50498.1"/>
    </source>
</evidence>
<proteinExistence type="inferred from homology"/>
<keyword evidence="11 12" id="KW-0998">Cell outer membrane</keyword>